<name>A0A5A9MYS0_9TELE</name>
<dbReference type="InterPro" id="IPR017878">
    <property type="entry name" value="TB_dom"/>
</dbReference>
<accession>A0A5A9MYS0</accession>
<dbReference type="SUPFAM" id="SSF57581">
    <property type="entry name" value="TB module/8-cys domain"/>
    <property type="match status" value="2"/>
</dbReference>
<evidence type="ECO:0000256" key="5">
    <source>
        <dbReference type="ARBA" id="ARBA00023157"/>
    </source>
</evidence>
<evidence type="ECO:0000256" key="1">
    <source>
        <dbReference type="ARBA" id="ARBA00004613"/>
    </source>
</evidence>
<evidence type="ECO:0000313" key="10">
    <source>
        <dbReference type="Proteomes" id="UP000324632"/>
    </source>
</evidence>
<dbReference type="InterPro" id="IPR000742">
    <property type="entry name" value="EGF"/>
</dbReference>
<dbReference type="Pfam" id="PF18193">
    <property type="entry name" value="Fibrillin_U_N"/>
    <property type="match status" value="1"/>
</dbReference>
<keyword evidence="7" id="KW-0812">Transmembrane</keyword>
<evidence type="ECO:0000256" key="2">
    <source>
        <dbReference type="ARBA" id="ARBA00022525"/>
    </source>
</evidence>
<dbReference type="Gene3D" id="3.90.290.10">
    <property type="entry name" value="TGF-beta binding (TB) domain"/>
    <property type="match status" value="2"/>
</dbReference>
<keyword evidence="3" id="KW-0732">Signal</keyword>
<dbReference type="PANTHER" id="PTHR24040">
    <property type="entry name" value="LAMININ G-LIKE DOMAIN-CONTAINING PROTEIN"/>
    <property type="match status" value="1"/>
</dbReference>
<feature type="domain" description="TB" evidence="8">
    <location>
        <begin position="216"/>
        <end position="259"/>
    </location>
</feature>
<sequence length="350" mass="38140">MKNSWQNSRSWGVSLLFCQEFSKSRGVKALPTSAQPRRTKRQWERGREMMLQNNLTARHFKAFVSQRVLDYYLIFILFIIIYRSGSARRMRRLLAFAAGLSALVSLCVSAQTLDAGSDGAAQMPVASADRTAAQPKAGRSKRLGGGQDVLKGPNVCGSRHHAYCCPGWKTLTGGNQCIVLQNCNIRCVNGGTCLEESCLCQKGFTGAHCGQHYRTGPCFASVSNQMCQGQLTGIVCTKTLCCATVGRAWGHPCEQCPAQPHPCRRGFIPNHRSGACQDGRTGMCYAGIVNGRCGNLLPQRVSKSQCCCENRGCWSGSTVPEMCPIRGTGVNTTNTVALKGSVYYTDILYH</sequence>
<keyword evidence="2" id="KW-0964">Secreted</keyword>
<feature type="domain" description="TB" evidence="8">
    <location>
        <begin position="282"/>
        <end position="328"/>
    </location>
</feature>
<dbReference type="Gene3D" id="2.10.25.10">
    <property type="entry name" value="Laminin"/>
    <property type="match status" value="1"/>
</dbReference>
<keyword evidence="7" id="KW-0472">Membrane</keyword>
<keyword evidence="10" id="KW-1185">Reference proteome</keyword>
<dbReference type="GO" id="GO:0005576">
    <property type="term" value="C:extracellular region"/>
    <property type="evidence" value="ECO:0007669"/>
    <property type="project" value="UniProtKB-SubCell"/>
</dbReference>
<dbReference type="AlphaFoldDB" id="A0A5A9MYS0"/>
<comment type="subcellular location">
    <subcellularLocation>
        <location evidence="1">Secreted</location>
    </subcellularLocation>
</comment>
<comment type="caution">
    <text evidence="9">The sequence shown here is derived from an EMBL/GenBank/DDBJ whole genome shotgun (WGS) entry which is preliminary data.</text>
</comment>
<evidence type="ECO:0000256" key="3">
    <source>
        <dbReference type="ARBA" id="ARBA00022729"/>
    </source>
</evidence>
<dbReference type="PANTHER" id="PTHR24040:SF8">
    <property type="entry name" value="FIBRILLIN 1"/>
    <property type="match status" value="1"/>
</dbReference>
<evidence type="ECO:0000256" key="7">
    <source>
        <dbReference type="SAM" id="Phobius"/>
    </source>
</evidence>
<dbReference type="FunFam" id="3.90.290.10:FF:000003">
    <property type="entry name" value="Fibrillin 3"/>
    <property type="match status" value="1"/>
</dbReference>
<dbReference type="InterPro" id="IPR036773">
    <property type="entry name" value="TB_dom_sf"/>
</dbReference>
<protein>
    <submittedName>
        <fullName evidence="9">Fibrillin-2 Fibrillin-2 C-terminal peptide</fullName>
    </submittedName>
</protein>
<dbReference type="PROSITE" id="PS01186">
    <property type="entry name" value="EGF_2"/>
    <property type="match status" value="1"/>
</dbReference>
<evidence type="ECO:0000256" key="4">
    <source>
        <dbReference type="ARBA" id="ARBA00022737"/>
    </source>
</evidence>
<dbReference type="PROSITE" id="PS00022">
    <property type="entry name" value="EGF_1"/>
    <property type="match status" value="1"/>
</dbReference>
<dbReference type="Pfam" id="PF00683">
    <property type="entry name" value="TB"/>
    <property type="match status" value="2"/>
</dbReference>
<dbReference type="InterPro" id="IPR051145">
    <property type="entry name" value="GAS-SHBG-PROS"/>
</dbReference>
<dbReference type="InterPro" id="IPR040872">
    <property type="entry name" value="Fibrillin_U_N"/>
</dbReference>
<dbReference type="Proteomes" id="UP000324632">
    <property type="component" value="Unassembled WGS sequence"/>
</dbReference>
<gene>
    <name evidence="9" type="ORF">E1301_Tti024228</name>
</gene>
<dbReference type="EMBL" id="SOYY01000144">
    <property type="protein sequence ID" value="KAA0701377.1"/>
    <property type="molecule type" value="Genomic_DNA"/>
</dbReference>
<dbReference type="PROSITE" id="PS51364">
    <property type="entry name" value="TB"/>
    <property type="match status" value="2"/>
</dbReference>
<evidence type="ECO:0000259" key="8">
    <source>
        <dbReference type="PROSITE" id="PS51364"/>
    </source>
</evidence>
<feature type="transmembrane region" description="Helical" evidence="7">
    <location>
        <begin position="60"/>
        <end position="81"/>
    </location>
</feature>
<keyword evidence="6" id="KW-0325">Glycoprotein</keyword>
<keyword evidence="7" id="KW-1133">Transmembrane helix</keyword>
<reference evidence="9 10" key="1">
    <citation type="journal article" date="2019" name="Mol. Ecol. Resour.">
        <title>Chromosome-level genome assembly of Triplophysa tibetana, a fish adapted to the harsh high-altitude environment of the Tibetan Plateau.</title>
        <authorList>
            <person name="Yang X."/>
            <person name="Liu H."/>
            <person name="Ma Z."/>
            <person name="Zou Y."/>
            <person name="Zou M."/>
            <person name="Mao Y."/>
            <person name="Li X."/>
            <person name="Wang H."/>
            <person name="Chen T."/>
            <person name="Wang W."/>
            <person name="Yang R."/>
        </authorList>
    </citation>
    <scope>NUCLEOTIDE SEQUENCE [LARGE SCALE GENOMIC DNA]</scope>
    <source>
        <strain evidence="9">TTIB1903HZAU</strain>
        <tissue evidence="9">Muscle</tissue>
    </source>
</reference>
<evidence type="ECO:0000256" key="6">
    <source>
        <dbReference type="ARBA" id="ARBA00023180"/>
    </source>
</evidence>
<proteinExistence type="predicted"/>
<keyword evidence="4" id="KW-0677">Repeat</keyword>
<evidence type="ECO:0000313" key="9">
    <source>
        <dbReference type="EMBL" id="KAA0701377.1"/>
    </source>
</evidence>
<organism evidence="9 10">
    <name type="scientific">Triplophysa tibetana</name>
    <dbReference type="NCBI Taxonomy" id="1572043"/>
    <lineage>
        <taxon>Eukaryota</taxon>
        <taxon>Metazoa</taxon>
        <taxon>Chordata</taxon>
        <taxon>Craniata</taxon>
        <taxon>Vertebrata</taxon>
        <taxon>Euteleostomi</taxon>
        <taxon>Actinopterygii</taxon>
        <taxon>Neopterygii</taxon>
        <taxon>Teleostei</taxon>
        <taxon>Ostariophysi</taxon>
        <taxon>Cypriniformes</taxon>
        <taxon>Nemacheilidae</taxon>
        <taxon>Triplophysa</taxon>
    </lineage>
</organism>
<keyword evidence="5" id="KW-1015">Disulfide bond</keyword>